<dbReference type="EMBL" id="MW052134">
    <property type="protein sequence ID" value="QQM16333.1"/>
    <property type="molecule type" value="Genomic_RNA"/>
</dbReference>
<name>A0A7T7GVE6_9VIRU</name>
<protein>
    <submittedName>
        <fullName evidence="1">Uncharacterized protein</fullName>
    </submittedName>
</protein>
<reference evidence="1" key="1">
    <citation type="journal article" date="2020" name="Viruses">
        <title>Unmapped RNA Virus Diversity in Termites and their Symbionts.</title>
        <authorList>
            <person name="Lay C.L."/>
            <person name="Shi M."/>
            <person name="Bucek A."/>
            <person name="Bourguignon T."/>
            <person name="Lo N."/>
            <person name="Holmes E.C."/>
        </authorList>
    </citation>
    <scope>NUCLEOTIDE SEQUENCE</scope>
    <source>
        <strain evidence="1">FG16_12_1</strain>
    </source>
</reference>
<sequence length="105" mass="12070">MFPALKIENLGAAWERFNAATPADTIVSSLKYCQRPYYSCWLVEYIPFDGLRRIIKENSEILFLYSYFSASVPSSDLVVKDVQVEFDHFGYNHIGIVVAYVPFNC</sequence>
<accession>A0A7T7GVE6</accession>
<reference evidence="1" key="2">
    <citation type="submission" date="2020-09" db="EMBL/GenBank/DDBJ databases">
        <authorList>
            <person name="Le Lay C."/>
            <person name="Shi M."/>
            <person name="Bucek A."/>
            <person name="Bourguignon T."/>
            <person name="Lo N."/>
            <person name="Holmes E.C."/>
        </authorList>
    </citation>
    <scope>NUCLEOTIDE SEQUENCE</scope>
    <source>
        <strain evidence="1">FG16_12_1</strain>
    </source>
</reference>
<proteinExistence type="predicted"/>
<organism evidence="1">
    <name type="scientific">Tohsystermes virus</name>
    <dbReference type="NCBI Taxonomy" id="2796635"/>
    <lineage>
        <taxon>Viruses</taxon>
        <taxon>Riboviria</taxon>
    </lineage>
</organism>
<evidence type="ECO:0000313" key="1">
    <source>
        <dbReference type="EMBL" id="QQM16333.1"/>
    </source>
</evidence>